<protein>
    <submittedName>
        <fullName evidence="2">PQQ-binding-like beta-propeller repeat protein</fullName>
    </submittedName>
</protein>
<organism evidence="2 3">
    <name type="scientific">SAR86 cluster bacterium</name>
    <dbReference type="NCBI Taxonomy" id="2030880"/>
    <lineage>
        <taxon>Bacteria</taxon>
        <taxon>Pseudomonadati</taxon>
        <taxon>Pseudomonadota</taxon>
        <taxon>Gammaproteobacteria</taxon>
        <taxon>SAR86 cluster</taxon>
    </lineage>
</organism>
<dbReference type="EMBL" id="JADHSG010000016">
    <property type="protein sequence ID" value="MBL6903778.1"/>
    <property type="molecule type" value="Genomic_DNA"/>
</dbReference>
<proteinExistence type="predicted"/>
<evidence type="ECO:0000313" key="2">
    <source>
        <dbReference type="EMBL" id="MBL6903778.1"/>
    </source>
</evidence>
<dbReference type="SUPFAM" id="SSF50998">
    <property type="entry name" value="Quinoprotein alcohol dehydrogenase-like"/>
    <property type="match status" value="1"/>
</dbReference>
<feature type="domain" description="Pyrrolo-quinoline quinone repeat" evidence="1">
    <location>
        <begin position="60"/>
        <end position="141"/>
    </location>
</feature>
<name>A0A937M337_9GAMM</name>
<dbReference type="AlphaFoldDB" id="A0A937M337"/>
<dbReference type="Gene3D" id="2.130.10.10">
    <property type="entry name" value="YVTN repeat-like/Quinoprotein amine dehydrogenase"/>
    <property type="match status" value="1"/>
</dbReference>
<dbReference type="Pfam" id="PF13360">
    <property type="entry name" value="PQQ_2"/>
    <property type="match status" value="1"/>
</dbReference>
<evidence type="ECO:0000313" key="3">
    <source>
        <dbReference type="Proteomes" id="UP000705230"/>
    </source>
</evidence>
<dbReference type="InterPro" id="IPR015943">
    <property type="entry name" value="WD40/YVTN_repeat-like_dom_sf"/>
</dbReference>
<dbReference type="InterPro" id="IPR011047">
    <property type="entry name" value="Quinoprotein_ADH-like_sf"/>
</dbReference>
<gene>
    <name evidence="2" type="ORF">ISR29_06210</name>
</gene>
<evidence type="ECO:0000259" key="1">
    <source>
        <dbReference type="Pfam" id="PF13360"/>
    </source>
</evidence>
<comment type="caution">
    <text evidence="2">The sequence shown here is derived from an EMBL/GenBank/DDBJ whole genome shotgun (WGS) entry which is preliminary data.</text>
</comment>
<dbReference type="Proteomes" id="UP000705230">
    <property type="component" value="Unassembled WGS sequence"/>
</dbReference>
<reference evidence="2" key="1">
    <citation type="submission" date="2020-10" db="EMBL/GenBank/DDBJ databases">
        <title>Microbiome of the Black Sea water column analyzed by genome centric metagenomics.</title>
        <authorList>
            <person name="Cabello-Yeves P.J."/>
            <person name="Callieri C."/>
            <person name="Picazo A."/>
            <person name="Mehrshad M."/>
            <person name="Haro-Moreno J.M."/>
            <person name="Roda-Garcia J."/>
            <person name="Dzembekova N."/>
            <person name="Slabakova V."/>
            <person name="Slabakova N."/>
            <person name="Moncheva S."/>
            <person name="Rodriguez-Valera F."/>
        </authorList>
    </citation>
    <scope>NUCLEOTIDE SEQUENCE</scope>
    <source>
        <strain evidence="2">BS30m-G43</strain>
    </source>
</reference>
<accession>A0A937M337</accession>
<dbReference type="InterPro" id="IPR002372">
    <property type="entry name" value="PQQ_rpt_dom"/>
</dbReference>
<sequence>MSTANEVYLGQKNSVARFNLDTQKSLWSKVIDGSPSIISTYDNKVLVQSSTIWGKYTHYLLDAQTGNQIWATEVIGCWIVPQFHKGNIFFTNAKGAVCKLCGVSGKLLFQTKFKKWYDQSSYVLTVAKDKIYILSKKKSFQVEIESGKCIEAPELANFAADHLTFGLGNGVDQMALFSSIAIAAAAASADAGAVGGGE</sequence>